<dbReference type="InterPro" id="IPR000182">
    <property type="entry name" value="GNAT_dom"/>
</dbReference>
<dbReference type="Pfam" id="PF00583">
    <property type="entry name" value="Acetyltransf_1"/>
    <property type="match status" value="1"/>
</dbReference>
<comment type="caution">
    <text evidence="2">The sequence shown here is derived from an EMBL/GenBank/DDBJ whole genome shotgun (WGS) entry which is preliminary data.</text>
</comment>
<organism evidence="2 3">
    <name type="scientific">Candidatus Fischerbacteria bacterium RBG_13_37_8</name>
    <dbReference type="NCBI Taxonomy" id="1817863"/>
    <lineage>
        <taxon>Bacteria</taxon>
        <taxon>Candidatus Fischeribacteriota</taxon>
    </lineage>
</organism>
<gene>
    <name evidence="2" type="ORF">A2Y62_04515</name>
</gene>
<dbReference type="PROSITE" id="PS51186">
    <property type="entry name" value="GNAT"/>
    <property type="match status" value="1"/>
</dbReference>
<dbReference type="SUPFAM" id="SSF55729">
    <property type="entry name" value="Acyl-CoA N-acyltransferases (Nat)"/>
    <property type="match status" value="1"/>
</dbReference>
<dbReference type="Gene3D" id="3.40.630.30">
    <property type="match status" value="1"/>
</dbReference>
<dbReference type="STRING" id="1817863.A2Y62_04515"/>
<name>A0A1F5V686_9BACT</name>
<dbReference type="EMBL" id="MFGW01000227">
    <property type="protein sequence ID" value="OGF58920.1"/>
    <property type="molecule type" value="Genomic_DNA"/>
</dbReference>
<protein>
    <recommendedName>
        <fullName evidence="1">N-acetyltransferase domain-containing protein</fullName>
    </recommendedName>
</protein>
<accession>A0A1F5V686</accession>
<dbReference type="AlphaFoldDB" id="A0A1F5V686"/>
<evidence type="ECO:0000313" key="3">
    <source>
        <dbReference type="Proteomes" id="UP000178943"/>
    </source>
</evidence>
<reference evidence="2 3" key="1">
    <citation type="journal article" date="2016" name="Nat. Commun.">
        <title>Thousands of microbial genomes shed light on interconnected biogeochemical processes in an aquifer system.</title>
        <authorList>
            <person name="Anantharaman K."/>
            <person name="Brown C.T."/>
            <person name="Hug L.A."/>
            <person name="Sharon I."/>
            <person name="Castelle C.J."/>
            <person name="Probst A.J."/>
            <person name="Thomas B.C."/>
            <person name="Singh A."/>
            <person name="Wilkins M.J."/>
            <person name="Karaoz U."/>
            <person name="Brodie E.L."/>
            <person name="Williams K.H."/>
            <person name="Hubbard S.S."/>
            <person name="Banfield J.F."/>
        </authorList>
    </citation>
    <scope>NUCLEOTIDE SEQUENCE [LARGE SCALE GENOMIC DNA]</scope>
</reference>
<sequence length="168" mass="19432">MNIRDREIEIRPIKNDEIISVLRVYQECEDFLELGPVPIASMEMVKTDIDVSKEEKRYFCGIFINNDMAGVFDFGLDNYLENMKHAYLALLMISKPFRNNGLGTRVVKLVESEIIKNKAIDCIYSGVQINNSKAIRFWKSNGYEIYAGPELLEDKTTVYHLKKVIVKK</sequence>
<dbReference type="InterPro" id="IPR016181">
    <property type="entry name" value="Acyl_CoA_acyltransferase"/>
</dbReference>
<feature type="domain" description="N-acetyltransferase" evidence="1">
    <location>
        <begin position="8"/>
        <end position="165"/>
    </location>
</feature>
<dbReference type="GO" id="GO:0016747">
    <property type="term" value="F:acyltransferase activity, transferring groups other than amino-acyl groups"/>
    <property type="evidence" value="ECO:0007669"/>
    <property type="project" value="InterPro"/>
</dbReference>
<proteinExistence type="predicted"/>
<evidence type="ECO:0000313" key="2">
    <source>
        <dbReference type="EMBL" id="OGF58920.1"/>
    </source>
</evidence>
<dbReference type="Proteomes" id="UP000178943">
    <property type="component" value="Unassembled WGS sequence"/>
</dbReference>
<evidence type="ECO:0000259" key="1">
    <source>
        <dbReference type="PROSITE" id="PS51186"/>
    </source>
</evidence>